<name>A0ABN8DVH0_9VIBR</name>
<organism evidence="1 2">
    <name type="scientific">Vibrio stylophorae</name>
    <dbReference type="NCBI Taxonomy" id="659351"/>
    <lineage>
        <taxon>Bacteria</taxon>
        <taxon>Pseudomonadati</taxon>
        <taxon>Pseudomonadota</taxon>
        <taxon>Gammaproteobacteria</taxon>
        <taxon>Vibrionales</taxon>
        <taxon>Vibrionaceae</taxon>
        <taxon>Vibrio</taxon>
    </lineage>
</organism>
<evidence type="ECO:0000313" key="2">
    <source>
        <dbReference type="Proteomes" id="UP000838672"/>
    </source>
</evidence>
<dbReference type="EMBL" id="CAKLDI010000002">
    <property type="protein sequence ID" value="CAH0535403.1"/>
    <property type="molecule type" value="Genomic_DNA"/>
</dbReference>
<reference evidence="1" key="1">
    <citation type="submission" date="2021-11" db="EMBL/GenBank/DDBJ databases">
        <authorList>
            <person name="Rodrigo-Torres L."/>
            <person name="Arahal R. D."/>
            <person name="Lucena T."/>
        </authorList>
    </citation>
    <scope>NUCLEOTIDE SEQUENCE</scope>
    <source>
        <strain evidence="1">CECT 7929</strain>
    </source>
</reference>
<keyword evidence="2" id="KW-1185">Reference proteome</keyword>
<protein>
    <submittedName>
        <fullName evidence="1">Uncharacterized protein</fullName>
    </submittedName>
</protein>
<gene>
    <name evidence="1" type="ORF">VST7929_02976</name>
</gene>
<sequence>MRILKFITFIFGFLFIGNVFADTDGFYCLGKDYVAIESRGIDLKSLEPNITVITISAAGELNKFEFLAPSDKNRFLACQHQKILSSDGYVIDLTNLDAPSMSKGDVDVNTVFSSMHLPSLSESKSIKLDVSDASHLYYLMLGYNVQDPEQKMLLHYVSARVVKVTKFGTINNSKSLAEGIRLETVDPY</sequence>
<accession>A0ABN8DVH0</accession>
<proteinExistence type="predicted"/>
<dbReference type="Proteomes" id="UP000838672">
    <property type="component" value="Unassembled WGS sequence"/>
</dbReference>
<evidence type="ECO:0000313" key="1">
    <source>
        <dbReference type="EMBL" id="CAH0535403.1"/>
    </source>
</evidence>
<dbReference type="RefSeq" id="WP_237468241.1">
    <property type="nucleotide sequence ID" value="NZ_CAKLDI010000002.1"/>
</dbReference>
<comment type="caution">
    <text evidence="1">The sequence shown here is derived from an EMBL/GenBank/DDBJ whole genome shotgun (WGS) entry which is preliminary data.</text>
</comment>